<proteinExistence type="predicted"/>
<dbReference type="PANTHER" id="PTHR47814">
    <property type="entry name" value="PEPTIDYL-TRNA HYDROLASE ARFB"/>
    <property type="match status" value="1"/>
</dbReference>
<protein>
    <submittedName>
        <fullName evidence="3">Aminoacyl-tRNA hydrolase</fullName>
        <ecNumber evidence="3">3.1.1.29</ecNumber>
    </submittedName>
</protein>
<evidence type="ECO:0000313" key="3">
    <source>
        <dbReference type="EMBL" id="MDG0816388.1"/>
    </source>
</evidence>
<dbReference type="Gene3D" id="3.30.160.20">
    <property type="match status" value="1"/>
</dbReference>
<dbReference type="SUPFAM" id="SSF110916">
    <property type="entry name" value="Peptidyl-tRNA hydrolase domain-like"/>
    <property type="match status" value="1"/>
</dbReference>
<comment type="caution">
    <text evidence="3">The sequence shown here is derived from an EMBL/GenBank/DDBJ whole genome shotgun (WGS) entry which is preliminary data.</text>
</comment>
<dbReference type="NCBIfam" id="NF006718">
    <property type="entry name" value="PRK09256.1"/>
    <property type="match status" value="1"/>
</dbReference>
<accession>A0ABT6DHW6</accession>
<dbReference type="EC" id="3.1.1.29" evidence="3"/>
<feature type="compositionally biased region" description="Basic and acidic residues" evidence="1">
    <location>
        <begin position="113"/>
        <end position="134"/>
    </location>
</feature>
<reference evidence="3" key="1">
    <citation type="submission" date="2022-08" db="EMBL/GenBank/DDBJ databases">
        <title>Novel Bdellovibrio Species Isolated from Svalbard: Designation Bdellovibrio svalbardensis.</title>
        <authorList>
            <person name="Mitchell R.J."/>
            <person name="Choi S.Y."/>
        </authorList>
    </citation>
    <scope>NUCLEOTIDE SEQUENCE</scope>
    <source>
        <strain evidence="3">PAP01</strain>
    </source>
</reference>
<keyword evidence="4" id="KW-1185">Reference proteome</keyword>
<evidence type="ECO:0000256" key="1">
    <source>
        <dbReference type="SAM" id="MobiDB-lite"/>
    </source>
</evidence>
<dbReference type="Proteomes" id="UP001152321">
    <property type="component" value="Unassembled WGS sequence"/>
</dbReference>
<evidence type="ECO:0000259" key="2">
    <source>
        <dbReference type="Pfam" id="PF00472"/>
    </source>
</evidence>
<gene>
    <name evidence="3" type="primary">arfB</name>
    <name evidence="3" type="ORF">NWE73_08440</name>
</gene>
<dbReference type="GO" id="GO:0004045">
    <property type="term" value="F:peptidyl-tRNA hydrolase activity"/>
    <property type="evidence" value="ECO:0007669"/>
    <property type="project" value="UniProtKB-EC"/>
</dbReference>
<dbReference type="PANTHER" id="PTHR47814:SF1">
    <property type="entry name" value="PEPTIDYL-TRNA HYDROLASE ARFB"/>
    <property type="match status" value="1"/>
</dbReference>
<organism evidence="3 4">
    <name type="scientific">Bdellovibrio svalbardensis</name>
    <dbReference type="NCBI Taxonomy" id="2972972"/>
    <lineage>
        <taxon>Bacteria</taxon>
        <taxon>Pseudomonadati</taxon>
        <taxon>Bdellovibrionota</taxon>
        <taxon>Bdellovibrionia</taxon>
        <taxon>Bdellovibrionales</taxon>
        <taxon>Pseudobdellovibrionaceae</taxon>
        <taxon>Bdellovibrio</taxon>
    </lineage>
</organism>
<dbReference type="InterPro" id="IPR000352">
    <property type="entry name" value="Pep_chain_release_fac_I"/>
</dbReference>
<feature type="domain" description="Prokaryotic-type class I peptide chain release factors" evidence="2">
    <location>
        <begin position="2"/>
        <end position="128"/>
    </location>
</feature>
<feature type="region of interest" description="Disordered" evidence="1">
    <location>
        <begin position="102"/>
        <end position="134"/>
    </location>
</feature>
<dbReference type="EMBL" id="JANRMI010000002">
    <property type="protein sequence ID" value="MDG0816388.1"/>
    <property type="molecule type" value="Genomic_DNA"/>
</dbReference>
<evidence type="ECO:0000313" key="4">
    <source>
        <dbReference type="Proteomes" id="UP001152321"/>
    </source>
</evidence>
<sequence length="134" mass="15475">MEVIIPFHELNFSYARSRGPGGQNVNKTNSAAILRWNLQTTQAFSEDVKQRLLHKLAAQLTAEGDILIRSEEERDQDQNRSNCIRKLQALLKKALFVPKRRVATKPTRSSVRKRLDSKKQASEIKSNRRKINYD</sequence>
<name>A0ABT6DHW6_9BACT</name>
<dbReference type="RefSeq" id="WP_277577866.1">
    <property type="nucleotide sequence ID" value="NZ_JANRMI010000002.1"/>
</dbReference>
<keyword evidence="3" id="KW-0378">Hydrolase</keyword>
<dbReference type="Pfam" id="PF00472">
    <property type="entry name" value="RF-1"/>
    <property type="match status" value="1"/>
</dbReference>